<proteinExistence type="predicted"/>
<dbReference type="AlphaFoldDB" id="A0A1F7WQX2"/>
<dbReference type="STRING" id="1817813.A2008_08155"/>
<name>A0A1F7WQX2_9BACT</name>
<dbReference type="Proteomes" id="UP000178735">
    <property type="component" value="Unassembled WGS sequence"/>
</dbReference>
<accession>A0A1F7WQX2</accession>
<evidence type="ECO:0000313" key="1">
    <source>
        <dbReference type="EMBL" id="OGM04485.1"/>
    </source>
</evidence>
<organism evidence="1 2">
    <name type="scientific">Candidatus Wallbacteria bacterium GWC2_49_35</name>
    <dbReference type="NCBI Taxonomy" id="1817813"/>
    <lineage>
        <taxon>Bacteria</taxon>
        <taxon>Candidatus Walliibacteriota</taxon>
    </lineage>
</organism>
<gene>
    <name evidence="1" type="ORF">A2008_08155</name>
</gene>
<dbReference type="EMBL" id="MGFH01000142">
    <property type="protein sequence ID" value="OGM04485.1"/>
    <property type="molecule type" value="Genomic_DNA"/>
</dbReference>
<comment type="caution">
    <text evidence="1">The sequence shown here is derived from an EMBL/GenBank/DDBJ whole genome shotgun (WGS) entry which is preliminary data.</text>
</comment>
<protein>
    <submittedName>
        <fullName evidence="1">Uncharacterized protein</fullName>
    </submittedName>
</protein>
<evidence type="ECO:0000313" key="2">
    <source>
        <dbReference type="Proteomes" id="UP000178735"/>
    </source>
</evidence>
<reference evidence="1 2" key="1">
    <citation type="journal article" date="2016" name="Nat. Commun.">
        <title>Thousands of microbial genomes shed light on interconnected biogeochemical processes in an aquifer system.</title>
        <authorList>
            <person name="Anantharaman K."/>
            <person name="Brown C.T."/>
            <person name="Hug L.A."/>
            <person name="Sharon I."/>
            <person name="Castelle C.J."/>
            <person name="Probst A.J."/>
            <person name="Thomas B.C."/>
            <person name="Singh A."/>
            <person name="Wilkins M.J."/>
            <person name="Karaoz U."/>
            <person name="Brodie E.L."/>
            <person name="Williams K.H."/>
            <person name="Hubbard S.S."/>
            <person name="Banfield J.F."/>
        </authorList>
    </citation>
    <scope>NUCLEOTIDE SEQUENCE [LARGE SCALE GENOMIC DNA]</scope>
</reference>
<sequence>MQHVQIYKVIAVPETQFEEYLENEIITRGWKIVSVSPYSFKKSHMTMKIEQPGEGMDALGYSAFDLAIDSWLIVYEDGI</sequence>